<feature type="compositionally biased region" description="Polar residues" evidence="2">
    <location>
        <begin position="32"/>
        <end position="43"/>
    </location>
</feature>
<dbReference type="SUPFAM" id="SSF53850">
    <property type="entry name" value="Periplasmic binding protein-like II"/>
    <property type="match status" value="1"/>
</dbReference>
<evidence type="ECO:0000256" key="2">
    <source>
        <dbReference type="SAM" id="MobiDB-lite"/>
    </source>
</evidence>
<dbReference type="PANTHER" id="PTHR43649:SF33">
    <property type="entry name" value="POLYGALACTURONAN_RHAMNOGALACTURONAN-BINDING PROTEIN YTCQ"/>
    <property type="match status" value="1"/>
</dbReference>
<organism evidence="3 4">
    <name type="scientific">Cohnella fermenti</name>
    <dbReference type="NCBI Taxonomy" id="2565925"/>
    <lineage>
        <taxon>Bacteria</taxon>
        <taxon>Bacillati</taxon>
        <taxon>Bacillota</taxon>
        <taxon>Bacilli</taxon>
        <taxon>Bacillales</taxon>
        <taxon>Paenibacillaceae</taxon>
        <taxon>Cohnella</taxon>
    </lineage>
</organism>
<evidence type="ECO:0000256" key="1">
    <source>
        <dbReference type="ARBA" id="ARBA00022729"/>
    </source>
</evidence>
<evidence type="ECO:0000313" key="4">
    <source>
        <dbReference type="Proteomes" id="UP000310636"/>
    </source>
</evidence>
<name>A0A4S4BL67_9BACL</name>
<dbReference type="PANTHER" id="PTHR43649">
    <property type="entry name" value="ARABINOSE-BINDING PROTEIN-RELATED"/>
    <property type="match status" value="1"/>
</dbReference>
<dbReference type="EMBL" id="SSOB01000031">
    <property type="protein sequence ID" value="THF75502.1"/>
    <property type="molecule type" value="Genomic_DNA"/>
</dbReference>
<comment type="caution">
    <text evidence="3">The sequence shown here is derived from an EMBL/GenBank/DDBJ whole genome shotgun (WGS) entry which is preliminary data.</text>
</comment>
<dbReference type="InterPro" id="IPR050490">
    <property type="entry name" value="Bact_solute-bd_prot1"/>
</dbReference>
<accession>A0A4S4BL67</accession>
<evidence type="ECO:0000313" key="3">
    <source>
        <dbReference type="EMBL" id="THF75502.1"/>
    </source>
</evidence>
<feature type="compositionally biased region" description="Low complexity" evidence="2">
    <location>
        <begin position="74"/>
        <end position="92"/>
    </location>
</feature>
<proteinExistence type="predicted"/>
<protein>
    <submittedName>
        <fullName evidence="3">Extracellular solute-binding protein</fullName>
    </submittedName>
</protein>
<keyword evidence="1" id="KW-0732">Signal</keyword>
<gene>
    <name evidence="3" type="ORF">E6C55_21905</name>
</gene>
<feature type="region of interest" description="Disordered" evidence="2">
    <location>
        <begin position="72"/>
        <end position="92"/>
    </location>
</feature>
<feature type="region of interest" description="Disordered" evidence="2">
    <location>
        <begin position="1"/>
        <end position="43"/>
    </location>
</feature>
<reference evidence="3 4" key="1">
    <citation type="submission" date="2019-04" db="EMBL/GenBank/DDBJ databases">
        <title>Cohnella sp. nov. isolated from preserved vegetables.</title>
        <authorList>
            <person name="Lin S.-Y."/>
            <person name="Hung M.-H."/>
            <person name="Young C.-C."/>
        </authorList>
    </citation>
    <scope>NUCLEOTIDE SEQUENCE [LARGE SCALE GENOMIC DNA]</scope>
    <source>
        <strain evidence="3 4">CC-MHH1044</strain>
    </source>
</reference>
<keyword evidence="4" id="KW-1185">Reference proteome</keyword>
<sequence length="587" mass="65143">MTIRGNARAEAPGSGAGERQQTRKANRLQLRKTASQAQPFQGRSSYMKRTSALLASLAAVALLTAACGNNNNKGSDSSPSASPAASGGSPAASAPAAEKIKLNWYVIASADAQLPKGDADFVKTYIDEKFNVDLTIDYMPLGTDFQNKFNSLVASGDIPDVFFAEGIPSNQYIADGVAREMTGLVTPENMPNYFKYWITEEELPKYQVQGKFARAPIPYEKNYYRSYYIRQDWLDKLGLSVPTSYDEMVEVMKAFTFNDPDGNNKNDTYGFSAYGNGTNMSLEFPTYVKNGLFGDFMVEGDQFVDTRTDLRMQQVLTDTRALLDLGVVDPDWLLNKNGQQLEKAEQGKVGIVLGFGKNLAFDNNAEGLQAKTKEITKVETANWTAFDPFATTGTYLTPVPGNPFLFSSKSTDEEIGRSMQILDWLAGEEGFLMTHYGREGTEFTRSGSTITLNQDAFKTNVTDQGNFLSVYQWFTPISGPEAAFGLEVYDPNVTDRDKKILETMNSYKLVDSVGTSLVVKEGMDLAALRKRMNELQVKVLYSDKNADKWPQYREELMTKYQGKEIFEYYAQQVTEARGATVTFNSGN</sequence>
<dbReference type="Proteomes" id="UP000310636">
    <property type="component" value="Unassembled WGS sequence"/>
</dbReference>
<dbReference type="Gene3D" id="3.40.190.10">
    <property type="entry name" value="Periplasmic binding protein-like II"/>
    <property type="match status" value="2"/>
</dbReference>
<dbReference type="AlphaFoldDB" id="A0A4S4BL67"/>
<dbReference type="OrthoDB" id="9787283at2"/>